<dbReference type="Gene3D" id="3.30.70.920">
    <property type="match status" value="1"/>
</dbReference>
<feature type="domain" description="HTH asnC-type" evidence="5">
    <location>
        <begin position="2"/>
        <end position="63"/>
    </location>
</feature>
<dbReference type="InterPro" id="IPR000485">
    <property type="entry name" value="AsnC-type_HTH_dom"/>
</dbReference>
<reference evidence="7" key="1">
    <citation type="submission" date="2010-05" db="EMBL/GenBank/DDBJ databases">
        <title>Complete sequence of Staphylothermus hellenicus DSM 12710.</title>
        <authorList>
            <consortium name="US DOE Joint Genome Institute"/>
            <person name="Lucas S."/>
            <person name="Copeland A."/>
            <person name="Lapidus A."/>
            <person name="Cheng J.-F."/>
            <person name="Bruce D."/>
            <person name="Goodwin L."/>
            <person name="Pitluck S."/>
            <person name="Davenport K."/>
            <person name="Detter J.C."/>
            <person name="Han C."/>
            <person name="Tapia R."/>
            <person name="Larimer F."/>
            <person name="Land M."/>
            <person name="Hauser L."/>
            <person name="Kyrpides N."/>
            <person name="Mikhailova N."/>
            <person name="Anderson I.J."/>
            <person name="Woyke T."/>
        </authorList>
    </citation>
    <scope>NUCLEOTIDE SEQUENCE [LARGE SCALE GENOMIC DNA]</scope>
    <source>
        <strain evidence="7">DSM 12710 / JCM 10830 / BK20S6-10-b1 / P8</strain>
    </source>
</reference>
<keyword evidence="3" id="KW-0804">Transcription</keyword>
<dbReference type="InterPro" id="IPR036390">
    <property type="entry name" value="WH_DNA-bd_sf"/>
</dbReference>
<dbReference type="InterPro" id="IPR019887">
    <property type="entry name" value="Tscrpt_reg_AsnC/Lrp_C"/>
</dbReference>
<dbReference type="PANTHER" id="PTHR30154:SF34">
    <property type="entry name" value="TRANSCRIPTIONAL REGULATOR AZLB"/>
    <property type="match status" value="1"/>
</dbReference>
<dbReference type="GO" id="GO:0043200">
    <property type="term" value="P:response to amino acid"/>
    <property type="evidence" value="ECO:0007669"/>
    <property type="project" value="TreeGrafter"/>
</dbReference>
<dbReference type="SUPFAM" id="SSF54909">
    <property type="entry name" value="Dimeric alpha+beta barrel"/>
    <property type="match status" value="1"/>
</dbReference>
<reference evidence="6 7" key="2">
    <citation type="journal article" date="2011" name="Stand. Genomic Sci.">
        <title>Complete genome sequence of Staphylothermus hellenicus P8.</title>
        <authorList>
            <person name="Anderson I."/>
            <person name="Wirth R."/>
            <person name="Lucas S."/>
            <person name="Copeland A."/>
            <person name="Lapidus A."/>
            <person name="Cheng J.F."/>
            <person name="Goodwin L."/>
            <person name="Pitluck S."/>
            <person name="Davenport K."/>
            <person name="Detter J.C."/>
            <person name="Han C."/>
            <person name="Tapia R."/>
            <person name="Land M."/>
            <person name="Hauser L."/>
            <person name="Pati A."/>
            <person name="Mikhailova N."/>
            <person name="Woyke T."/>
            <person name="Klenk H.P."/>
            <person name="Kyrpides N."/>
            <person name="Ivanova N."/>
        </authorList>
    </citation>
    <scope>NUCLEOTIDE SEQUENCE [LARGE SCALE GENOMIC DNA]</scope>
    <source>
        <strain evidence="7">DSM 12710 / JCM 10830 / BK20S6-10-b1 / P8</strain>
    </source>
</reference>
<gene>
    <name evidence="6" type="ordered locus">Shell_0768</name>
</gene>
<evidence type="ECO:0000313" key="6">
    <source>
        <dbReference type="EMBL" id="ADI31884.1"/>
    </source>
</evidence>
<dbReference type="Pfam" id="PF13412">
    <property type="entry name" value="HTH_24"/>
    <property type="match status" value="1"/>
</dbReference>
<dbReference type="Pfam" id="PF01037">
    <property type="entry name" value="AsnC_trans_reg"/>
    <property type="match status" value="1"/>
</dbReference>
<dbReference type="PANTHER" id="PTHR30154">
    <property type="entry name" value="LEUCINE-RESPONSIVE REGULATORY PROTEIN"/>
    <property type="match status" value="1"/>
</dbReference>
<dbReference type="Gene3D" id="1.10.10.10">
    <property type="entry name" value="Winged helix-like DNA-binding domain superfamily/Winged helix DNA-binding domain"/>
    <property type="match status" value="1"/>
</dbReference>
<dbReference type="InterPro" id="IPR011991">
    <property type="entry name" value="ArsR-like_HTH"/>
</dbReference>
<evidence type="ECO:0000256" key="3">
    <source>
        <dbReference type="ARBA" id="ARBA00023163"/>
    </source>
</evidence>
<sequence>MIDETDMKILKILMENARATYNEIAKKVGLSDVAVIKRIRRLEKDGVIKKYTIIVDPKKLGYAKVSITGINVDPTRLFNVIQALKNKPYIKYIAITSGDHSLIAVIWGKDSDDIMRIHKEIEQLEGVQKLYPSIVLDVIKEDCPLP</sequence>
<dbReference type="SUPFAM" id="SSF46785">
    <property type="entry name" value="Winged helix' DNA-binding domain"/>
    <property type="match status" value="1"/>
</dbReference>
<dbReference type="eggNOG" id="arCOG01580">
    <property type="taxonomic scope" value="Archaea"/>
</dbReference>
<dbReference type="STRING" id="591019.Shell_0768"/>
<organism evidence="6 7">
    <name type="scientific">Staphylothermus hellenicus (strain DSM 12710 / JCM 10830 / BK20S6-10-b1 / P8)</name>
    <dbReference type="NCBI Taxonomy" id="591019"/>
    <lineage>
        <taxon>Archaea</taxon>
        <taxon>Thermoproteota</taxon>
        <taxon>Thermoprotei</taxon>
        <taxon>Desulfurococcales</taxon>
        <taxon>Desulfurococcaceae</taxon>
        <taxon>Staphylothermus</taxon>
    </lineage>
</organism>
<dbReference type="PROSITE" id="PS50956">
    <property type="entry name" value="HTH_ASNC_2"/>
    <property type="match status" value="1"/>
</dbReference>
<dbReference type="InterPro" id="IPR019888">
    <property type="entry name" value="Tscrpt_reg_AsnC-like"/>
</dbReference>
<evidence type="ECO:0000256" key="2">
    <source>
        <dbReference type="ARBA" id="ARBA00023125"/>
    </source>
</evidence>
<dbReference type="GeneID" id="9234057"/>
<evidence type="ECO:0000256" key="4">
    <source>
        <dbReference type="ARBA" id="ARBA00029440"/>
    </source>
</evidence>
<protein>
    <submittedName>
        <fullName evidence="6">Transcriptional regulator, AsnC family</fullName>
    </submittedName>
</protein>
<keyword evidence="1" id="KW-0805">Transcription regulation</keyword>
<dbReference type="KEGG" id="shc:Shell_0768"/>
<dbReference type="HOGENOM" id="CLU_091233_5_4_2"/>
<dbReference type="InterPro" id="IPR036388">
    <property type="entry name" value="WH-like_DNA-bd_sf"/>
</dbReference>
<dbReference type="InterPro" id="IPR011008">
    <property type="entry name" value="Dimeric_a/b-barrel"/>
</dbReference>
<evidence type="ECO:0000259" key="5">
    <source>
        <dbReference type="PROSITE" id="PS50956"/>
    </source>
</evidence>
<accession>D7D7Y8</accession>
<dbReference type="Proteomes" id="UP000002573">
    <property type="component" value="Chromosome"/>
</dbReference>
<comment type="pathway">
    <text evidence="4">Amino-acid biosynthesis.</text>
</comment>
<dbReference type="GO" id="GO:0005829">
    <property type="term" value="C:cytosol"/>
    <property type="evidence" value="ECO:0007669"/>
    <property type="project" value="TreeGrafter"/>
</dbReference>
<keyword evidence="2" id="KW-0238">DNA-binding</keyword>
<proteinExistence type="predicted"/>
<dbReference type="PROSITE" id="PS00519">
    <property type="entry name" value="HTH_ASNC_1"/>
    <property type="match status" value="1"/>
</dbReference>
<dbReference type="InterPro" id="IPR019885">
    <property type="entry name" value="Tscrpt_reg_HTH_AsnC-type_CS"/>
</dbReference>
<dbReference type="GO" id="GO:0043565">
    <property type="term" value="F:sequence-specific DNA binding"/>
    <property type="evidence" value="ECO:0007669"/>
    <property type="project" value="InterPro"/>
</dbReference>
<dbReference type="RefSeq" id="WP_013143082.1">
    <property type="nucleotide sequence ID" value="NC_014205.1"/>
</dbReference>
<dbReference type="PRINTS" id="PR00033">
    <property type="entry name" value="HTHASNC"/>
</dbReference>
<evidence type="ECO:0000313" key="7">
    <source>
        <dbReference type="Proteomes" id="UP000002573"/>
    </source>
</evidence>
<dbReference type="AlphaFoldDB" id="D7D7Y8"/>
<dbReference type="CDD" id="cd00090">
    <property type="entry name" value="HTH_ARSR"/>
    <property type="match status" value="1"/>
</dbReference>
<keyword evidence="7" id="KW-1185">Reference proteome</keyword>
<evidence type="ECO:0000256" key="1">
    <source>
        <dbReference type="ARBA" id="ARBA00023015"/>
    </source>
</evidence>
<dbReference type="OrthoDB" id="6995at2157"/>
<dbReference type="SMART" id="SM00344">
    <property type="entry name" value="HTH_ASNC"/>
    <property type="match status" value="1"/>
</dbReference>
<name>D7D7Y8_STAHD</name>
<dbReference type="EMBL" id="CP002051">
    <property type="protein sequence ID" value="ADI31884.1"/>
    <property type="molecule type" value="Genomic_DNA"/>
</dbReference>